<feature type="non-terminal residue" evidence="1">
    <location>
        <position position="92"/>
    </location>
</feature>
<dbReference type="EMBL" id="GEDG01038774">
    <property type="protein sequence ID" value="JAP07426.1"/>
    <property type="molecule type" value="Transcribed_RNA"/>
</dbReference>
<sequence>MEVAGAVSTPNALKEPKEVPCFARHMVVVSVVPLKGAIRGQRGAQLSVRVMVVGRDVHSKEMGSTRRVFMGAHSSVWPMVVARRVLCQSVPG</sequence>
<protein>
    <submittedName>
        <fullName evidence="1">Putative ovule protein</fullName>
    </submittedName>
</protein>
<accession>A0A0V0GH43</accession>
<organism evidence="1">
    <name type="scientific">Solanum chacoense</name>
    <name type="common">Chaco potato</name>
    <dbReference type="NCBI Taxonomy" id="4108"/>
    <lineage>
        <taxon>Eukaryota</taxon>
        <taxon>Viridiplantae</taxon>
        <taxon>Streptophyta</taxon>
        <taxon>Embryophyta</taxon>
        <taxon>Tracheophyta</taxon>
        <taxon>Spermatophyta</taxon>
        <taxon>Magnoliopsida</taxon>
        <taxon>eudicotyledons</taxon>
        <taxon>Gunneridae</taxon>
        <taxon>Pentapetalae</taxon>
        <taxon>asterids</taxon>
        <taxon>lamiids</taxon>
        <taxon>Solanales</taxon>
        <taxon>Solanaceae</taxon>
        <taxon>Solanoideae</taxon>
        <taxon>Solaneae</taxon>
        <taxon>Solanum</taxon>
    </lineage>
</organism>
<dbReference type="AlphaFoldDB" id="A0A0V0GH43"/>
<reference evidence="1" key="1">
    <citation type="submission" date="2015-12" db="EMBL/GenBank/DDBJ databases">
        <title>Gene expression during late stages of embryo sac development: a critical building block for successful pollen-pistil interactions.</title>
        <authorList>
            <person name="Liu Y."/>
            <person name="Joly V."/>
            <person name="Sabar M."/>
            <person name="Matton D.P."/>
        </authorList>
    </citation>
    <scope>NUCLEOTIDE SEQUENCE</scope>
</reference>
<name>A0A0V0GH43_SOLCH</name>
<proteinExistence type="predicted"/>
<evidence type="ECO:0000313" key="1">
    <source>
        <dbReference type="EMBL" id="JAP07426.1"/>
    </source>
</evidence>